<dbReference type="OrthoDB" id="8065943at2759"/>
<dbReference type="AlphaFoldDB" id="A0A8X6HHW1"/>
<sequence>MKHRENSNITEHIRSFQRQQISTNIMKLLSPSTKMFKDIKKTHKKGITTKTTKNTQTTMLPSMLRCPKETCSRIVKEGLRTKEIFFGKKKITAFIDSGSTVSLLRENTSTEE</sequence>
<keyword evidence="2" id="KW-1185">Reference proteome</keyword>
<proteinExistence type="predicted"/>
<evidence type="ECO:0000313" key="2">
    <source>
        <dbReference type="Proteomes" id="UP000887116"/>
    </source>
</evidence>
<protein>
    <submittedName>
        <fullName evidence="1">Uncharacterized protein</fullName>
    </submittedName>
</protein>
<reference evidence="1" key="1">
    <citation type="submission" date="2020-07" db="EMBL/GenBank/DDBJ databases">
        <title>Multicomponent nature underlies the extraordinary mechanical properties of spider dragline silk.</title>
        <authorList>
            <person name="Kono N."/>
            <person name="Nakamura H."/>
            <person name="Mori M."/>
            <person name="Yoshida Y."/>
            <person name="Ohtoshi R."/>
            <person name="Malay A.D."/>
            <person name="Moran D.A.P."/>
            <person name="Tomita M."/>
            <person name="Numata K."/>
            <person name="Arakawa K."/>
        </authorList>
    </citation>
    <scope>NUCLEOTIDE SEQUENCE</scope>
</reference>
<dbReference type="EMBL" id="BMAO01008515">
    <property type="protein sequence ID" value="GFR24092.1"/>
    <property type="molecule type" value="Genomic_DNA"/>
</dbReference>
<accession>A0A8X6HHW1</accession>
<comment type="caution">
    <text evidence="1">The sequence shown here is derived from an EMBL/GenBank/DDBJ whole genome shotgun (WGS) entry which is preliminary data.</text>
</comment>
<name>A0A8X6HHW1_TRICU</name>
<evidence type="ECO:0000313" key="1">
    <source>
        <dbReference type="EMBL" id="GFR24092.1"/>
    </source>
</evidence>
<gene>
    <name evidence="1" type="ORF">TNCT_374041</name>
</gene>
<organism evidence="1 2">
    <name type="scientific">Trichonephila clavata</name>
    <name type="common">Joro spider</name>
    <name type="synonym">Nephila clavata</name>
    <dbReference type="NCBI Taxonomy" id="2740835"/>
    <lineage>
        <taxon>Eukaryota</taxon>
        <taxon>Metazoa</taxon>
        <taxon>Ecdysozoa</taxon>
        <taxon>Arthropoda</taxon>
        <taxon>Chelicerata</taxon>
        <taxon>Arachnida</taxon>
        <taxon>Araneae</taxon>
        <taxon>Araneomorphae</taxon>
        <taxon>Entelegynae</taxon>
        <taxon>Araneoidea</taxon>
        <taxon>Nephilidae</taxon>
        <taxon>Trichonephila</taxon>
    </lineage>
</organism>
<dbReference type="Proteomes" id="UP000887116">
    <property type="component" value="Unassembled WGS sequence"/>
</dbReference>